<dbReference type="OrthoDB" id="6148415at2759"/>
<dbReference type="Proteomes" id="UP000507470">
    <property type="component" value="Unassembled WGS sequence"/>
</dbReference>
<dbReference type="AlphaFoldDB" id="A0A6J8C128"/>
<dbReference type="GO" id="GO:0003676">
    <property type="term" value="F:nucleic acid binding"/>
    <property type="evidence" value="ECO:0007669"/>
    <property type="project" value="InterPro"/>
</dbReference>
<gene>
    <name evidence="2" type="ORF">MCOR_24055</name>
</gene>
<organism evidence="2 3">
    <name type="scientific">Mytilus coruscus</name>
    <name type="common">Sea mussel</name>
    <dbReference type="NCBI Taxonomy" id="42192"/>
    <lineage>
        <taxon>Eukaryota</taxon>
        <taxon>Metazoa</taxon>
        <taxon>Spiralia</taxon>
        <taxon>Lophotrochozoa</taxon>
        <taxon>Mollusca</taxon>
        <taxon>Bivalvia</taxon>
        <taxon>Autobranchia</taxon>
        <taxon>Pteriomorphia</taxon>
        <taxon>Mytilida</taxon>
        <taxon>Mytiloidea</taxon>
        <taxon>Mytilidae</taxon>
        <taxon>Mytilinae</taxon>
        <taxon>Mytilus</taxon>
    </lineage>
</organism>
<protein>
    <recommendedName>
        <fullName evidence="1">DDE-1 domain-containing protein</fullName>
    </recommendedName>
</protein>
<accession>A0A6J8C128</accession>
<dbReference type="Pfam" id="PF03184">
    <property type="entry name" value="DDE_1"/>
    <property type="match status" value="1"/>
</dbReference>
<name>A0A6J8C128_MYTCO</name>
<proteinExistence type="predicted"/>
<evidence type="ECO:0000313" key="2">
    <source>
        <dbReference type="EMBL" id="CAC5388820.1"/>
    </source>
</evidence>
<dbReference type="EMBL" id="CACVKT020004265">
    <property type="protein sequence ID" value="CAC5388820.1"/>
    <property type="molecule type" value="Genomic_DNA"/>
</dbReference>
<evidence type="ECO:0000259" key="1">
    <source>
        <dbReference type="Pfam" id="PF03184"/>
    </source>
</evidence>
<sequence>MTWFNNAFLPSIGRKRPVLLILDNHVTHLSTYAIDAARHNGVDLLFFLSHSSHLLQPLDVVYIHALKQKVADMSVDLGYYGIKTLPRKFFPKMLMQSMNRLTGLTVSSSFSATGIYSFNKRAVHALEFNPSSCASQSRAVNDGNEPEERQTCDSCGHAKDNILVKMGLVSADLAISLVEPPKSKQIGN</sequence>
<dbReference type="InterPro" id="IPR004875">
    <property type="entry name" value="DDE_SF_endonuclease_dom"/>
</dbReference>
<reference evidence="2 3" key="1">
    <citation type="submission" date="2020-06" db="EMBL/GenBank/DDBJ databases">
        <authorList>
            <person name="Li R."/>
            <person name="Bekaert M."/>
        </authorList>
    </citation>
    <scope>NUCLEOTIDE SEQUENCE [LARGE SCALE GENOMIC DNA]</scope>
    <source>
        <strain evidence="3">wild</strain>
    </source>
</reference>
<keyword evidence="3" id="KW-1185">Reference proteome</keyword>
<evidence type="ECO:0000313" key="3">
    <source>
        <dbReference type="Proteomes" id="UP000507470"/>
    </source>
</evidence>
<feature type="domain" description="DDE-1" evidence="1">
    <location>
        <begin position="2"/>
        <end position="75"/>
    </location>
</feature>